<feature type="transmembrane region" description="Helical" evidence="5">
    <location>
        <begin position="26"/>
        <end position="42"/>
    </location>
</feature>
<dbReference type="AlphaFoldDB" id="A0A4Q1HGW8"/>
<feature type="transmembrane region" description="Helical" evidence="5">
    <location>
        <begin position="148"/>
        <end position="166"/>
    </location>
</feature>
<dbReference type="EMBL" id="PYAL01000005">
    <property type="protein sequence ID" value="RXN86627.1"/>
    <property type="molecule type" value="Genomic_DNA"/>
</dbReference>
<evidence type="ECO:0000256" key="3">
    <source>
        <dbReference type="ARBA" id="ARBA00022989"/>
    </source>
</evidence>
<gene>
    <name evidence="7" type="ORF">C7R54_16960</name>
</gene>
<reference evidence="7 8" key="1">
    <citation type="journal article" date="2017" name="Int. J. Syst. Evol. Microbiol.">
        <title>Achromobacter aloeverae sp. nov., isolated from the root of Aloe vera (L.) Burm.f.</title>
        <authorList>
            <person name="Kuncharoen N."/>
            <person name="Muramatsu Y."/>
            <person name="Shibata C."/>
            <person name="Kamakura Y."/>
            <person name="Nakagawa Y."/>
            <person name="Tanasupawat S."/>
        </authorList>
    </citation>
    <scope>NUCLEOTIDE SEQUENCE [LARGE SCALE GENOMIC DNA]</scope>
    <source>
        <strain evidence="7 8">AVA-1</strain>
    </source>
</reference>
<dbReference type="GO" id="GO:0016020">
    <property type="term" value="C:membrane"/>
    <property type="evidence" value="ECO:0007669"/>
    <property type="project" value="UniProtKB-SubCell"/>
</dbReference>
<protein>
    <submittedName>
        <fullName evidence="7">Lipid A core--O-antigen ligase</fullName>
    </submittedName>
</protein>
<accession>A0A4Q1HGW8</accession>
<evidence type="ECO:0000256" key="1">
    <source>
        <dbReference type="ARBA" id="ARBA00004141"/>
    </source>
</evidence>
<dbReference type="PANTHER" id="PTHR37422:SF17">
    <property type="entry name" value="O-ANTIGEN LIGASE"/>
    <property type="match status" value="1"/>
</dbReference>
<keyword evidence="7" id="KW-0436">Ligase</keyword>
<comment type="caution">
    <text evidence="7">The sequence shown here is derived from an EMBL/GenBank/DDBJ whole genome shotgun (WGS) entry which is preliminary data.</text>
</comment>
<evidence type="ECO:0000256" key="4">
    <source>
        <dbReference type="ARBA" id="ARBA00023136"/>
    </source>
</evidence>
<dbReference type="Proteomes" id="UP000290849">
    <property type="component" value="Unassembled WGS sequence"/>
</dbReference>
<keyword evidence="3 5" id="KW-1133">Transmembrane helix</keyword>
<evidence type="ECO:0000259" key="6">
    <source>
        <dbReference type="Pfam" id="PF04932"/>
    </source>
</evidence>
<dbReference type="InterPro" id="IPR007016">
    <property type="entry name" value="O-antigen_ligase-rel_domated"/>
</dbReference>
<name>A0A4Q1HGW8_9BURK</name>
<evidence type="ECO:0000256" key="2">
    <source>
        <dbReference type="ARBA" id="ARBA00022692"/>
    </source>
</evidence>
<feature type="transmembrane region" description="Helical" evidence="5">
    <location>
        <begin position="62"/>
        <end position="81"/>
    </location>
</feature>
<dbReference type="GO" id="GO:0016874">
    <property type="term" value="F:ligase activity"/>
    <property type="evidence" value="ECO:0007669"/>
    <property type="project" value="UniProtKB-KW"/>
</dbReference>
<evidence type="ECO:0000313" key="8">
    <source>
        <dbReference type="Proteomes" id="UP000290849"/>
    </source>
</evidence>
<feature type="domain" description="O-antigen ligase-related" evidence="6">
    <location>
        <begin position="218"/>
        <end position="373"/>
    </location>
</feature>
<feature type="transmembrane region" description="Helical" evidence="5">
    <location>
        <begin position="260"/>
        <end position="281"/>
    </location>
</feature>
<feature type="transmembrane region" description="Helical" evidence="5">
    <location>
        <begin position="123"/>
        <end position="141"/>
    </location>
</feature>
<sequence length="469" mass="50930">MSLVAPVPNTAQDDARMNPQGPGVRWTIWLLVAVSMAFPVLPDTFTMNAMGPELTHSVVEGSLKRQIVFGSLFLGAALLAWRCRGSVLRNLRGMNIFLPLVVLYCLVSAAWSPYPEVTMKRTFIVMVLFLIGVAVAPPTGMTRQVGRITMGAYTLILVISFFVVLIDPGIGVDYALGDAWRGITWQKNTLGSIAGFAALFYLREAAMQPQYRGRYVAGLLFCMFMLVMSKSATSMLCLAVSAGIYLVVRRRHVGGRHAEAIVVLAGVVAALFALLLFYVVLGRMPTPKDLIAPVTALFNKSADLTGRDQIWDLVDLSIQRHPLLGIGYSAFWTGTGGPSQYIADKLGWMPAHAHNGFLDIINDMGQVGFGLFMACLLWHLYSILRLARMDREDAAMHLGICVAIIISNFSESQLLRDSAFQNALFIYSVVAVGARLAMARSATRTVPGASLAAPSRLPAWTAQGGGPGR</sequence>
<feature type="transmembrane region" description="Helical" evidence="5">
    <location>
        <begin position="215"/>
        <end position="248"/>
    </location>
</feature>
<dbReference type="PANTHER" id="PTHR37422">
    <property type="entry name" value="TEICHURONIC ACID BIOSYNTHESIS PROTEIN TUAE"/>
    <property type="match status" value="1"/>
</dbReference>
<keyword evidence="8" id="KW-1185">Reference proteome</keyword>
<keyword evidence="2 5" id="KW-0812">Transmembrane</keyword>
<organism evidence="7 8">
    <name type="scientific">Achromobacter aloeverae</name>
    <dbReference type="NCBI Taxonomy" id="1750518"/>
    <lineage>
        <taxon>Bacteria</taxon>
        <taxon>Pseudomonadati</taxon>
        <taxon>Pseudomonadota</taxon>
        <taxon>Betaproteobacteria</taxon>
        <taxon>Burkholderiales</taxon>
        <taxon>Alcaligenaceae</taxon>
        <taxon>Achromobacter</taxon>
    </lineage>
</organism>
<feature type="transmembrane region" description="Helical" evidence="5">
    <location>
        <begin position="93"/>
        <end position="111"/>
    </location>
</feature>
<evidence type="ECO:0000313" key="7">
    <source>
        <dbReference type="EMBL" id="RXN86627.1"/>
    </source>
</evidence>
<dbReference type="Pfam" id="PF04932">
    <property type="entry name" value="Wzy_C"/>
    <property type="match status" value="1"/>
</dbReference>
<evidence type="ECO:0000256" key="5">
    <source>
        <dbReference type="SAM" id="Phobius"/>
    </source>
</evidence>
<dbReference type="InterPro" id="IPR051533">
    <property type="entry name" value="WaaL-like"/>
</dbReference>
<comment type="subcellular location">
    <subcellularLocation>
        <location evidence="1">Membrane</location>
        <topology evidence="1">Multi-pass membrane protein</topology>
    </subcellularLocation>
</comment>
<feature type="transmembrane region" description="Helical" evidence="5">
    <location>
        <begin position="367"/>
        <end position="387"/>
    </location>
</feature>
<keyword evidence="4 5" id="KW-0472">Membrane</keyword>
<proteinExistence type="predicted"/>